<dbReference type="Proteomes" id="UP000648257">
    <property type="component" value="Unassembled WGS sequence"/>
</dbReference>
<proteinExistence type="predicted"/>
<evidence type="ECO:0000313" key="1">
    <source>
        <dbReference type="EMBL" id="MBC3809721.1"/>
    </source>
</evidence>
<protein>
    <submittedName>
        <fullName evidence="1">Uncharacterized protein</fullName>
    </submittedName>
</protein>
<dbReference type="RefSeq" id="WP_186924775.1">
    <property type="nucleotide sequence ID" value="NZ_JACOFW010000059.1"/>
</dbReference>
<sequence length="204" mass="23596">MNDFTRFQLPIQSIRPRGARLIEAFSIKLGRRLQCYGNLAFNLWILLETDPSVESFCERPTHLEFEDCKRLADYWIKRKSQEEFLVIDPSILDLKPCPSKSKVPIRIITLSDLSAARVWINNWQRLLPIIIASREHISPSLERSITKFIKEPMQLARIEREFVTGDPTLIRAALFHLLHKGILEAPSLHVEPLSFLTYFEPSGG</sequence>
<evidence type="ECO:0000313" key="2">
    <source>
        <dbReference type="Proteomes" id="UP000648257"/>
    </source>
</evidence>
<reference evidence="1 2" key="1">
    <citation type="submission" date="2020-08" db="EMBL/GenBank/DDBJ databases">
        <title>Novel species isolated from subtropical streams in China.</title>
        <authorList>
            <person name="Lu H."/>
        </authorList>
    </citation>
    <scope>NUCLEOTIDE SEQUENCE [LARGE SCALE GENOMIC DNA]</scope>
    <source>
        <strain evidence="1 2">KACC 16656</strain>
    </source>
</reference>
<name>A0ABR6X9Z6_9BURK</name>
<dbReference type="EMBL" id="JACOFW010000059">
    <property type="protein sequence ID" value="MBC3809721.1"/>
    <property type="molecule type" value="Genomic_DNA"/>
</dbReference>
<accession>A0ABR6X9Z6</accession>
<gene>
    <name evidence="1" type="ORF">H8K52_20520</name>
</gene>
<comment type="caution">
    <text evidence="1">The sequence shown here is derived from an EMBL/GenBank/DDBJ whole genome shotgun (WGS) entry which is preliminary data.</text>
</comment>
<organism evidence="1 2">
    <name type="scientific">Undibacterium seohonense</name>
    <dbReference type="NCBI Taxonomy" id="1344950"/>
    <lineage>
        <taxon>Bacteria</taxon>
        <taxon>Pseudomonadati</taxon>
        <taxon>Pseudomonadota</taxon>
        <taxon>Betaproteobacteria</taxon>
        <taxon>Burkholderiales</taxon>
        <taxon>Oxalobacteraceae</taxon>
        <taxon>Undibacterium</taxon>
    </lineage>
</organism>
<keyword evidence="2" id="KW-1185">Reference proteome</keyword>